<sequence length="45" mass="5023">MHPQLTTVRQPMDAFGVSLATLVLGQIEGRPFQRTVFLPTEVLAR</sequence>
<gene>
    <name evidence="2" type="ORF">BLLFYP82_00388</name>
    <name evidence="1" type="ORF">RS890_07160</name>
</gene>
<evidence type="ECO:0000313" key="2">
    <source>
        <dbReference type="EMBL" id="VYS73617.1"/>
    </source>
</evidence>
<name>A0A6N2QYT9_BIFLN</name>
<protein>
    <submittedName>
        <fullName evidence="1">Transcriptional regulator</fullName>
    </submittedName>
</protein>
<dbReference type="EMBL" id="JAWLRA010000032">
    <property type="protein sequence ID" value="MDW3126858.1"/>
    <property type="molecule type" value="Genomic_DNA"/>
</dbReference>
<organism evidence="2">
    <name type="scientific">Bifidobacterium longum</name>
    <dbReference type="NCBI Taxonomy" id="216816"/>
    <lineage>
        <taxon>Bacteria</taxon>
        <taxon>Bacillati</taxon>
        <taxon>Actinomycetota</taxon>
        <taxon>Actinomycetes</taxon>
        <taxon>Bifidobacteriales</taxon>
        <taxon>Bifidobacteriaceae</taxon>
        <taxon>Bifidobacterium</taxon>
    </lineage>
</organism>
<dbReference type="Proteomes" id="UP001277803">
    <property type="component" value="Unassembled WGS sequence"/>
</dbReference>
<dbReference type="Gene3D" id="3.40.50.2300">
    <property type="match status" value="2"/>
</dbReference>
<dbReference type="SUPFAM" id="SSF53822">
    <property type="entry name" value="Periplasmic binding protein-like I"/>
    <property type="match status" value="1"/>
</dbReference>
<evidence type="ECO:0000313" key="1">
    <source>
        <dbReference type="EMBL" id="MDW3126858.1"/>
    </source>
</evidence>
<dbReference type="EMBL" id="CACRSV010000002">
    <property type="protein sequence ID" value="VYS73617.1"/>
    <property type="molecule type" value="Genomic_DNA"/>
</dbReference>
<proteinExistence type="predicted"/>
<reference evidence="1" key="2">
    <citation type="submission" date="2023-10" db="EMBL/GenBank/DDBJ databases">
        <title>Rapid discrimination of Bifidobacterium longum Subspecies based on MALDI-TOF MS and Machine Learning.</title>
        <authorList>
            <person name="Chen J."/>
        </authorList>
    </citation>
    <scope>NUCLEOTIDE SEQUENCE</scope>
    <source>
        <strain evidence="1">YGMCC0039</strain>
    </source>
</reference>
<dbReference type="RefSeq" id="WP_318156508.1">
    <property type="nucleotide sequence ID" value="NZ_CACRSV010000002.1"/>
</dbReference>
<reference evidence="2" key="1">
    <citation type="submission" date="2019-11" db="EMBL/GenBank/DDBJ databases">
        <authorList>
            <person name="Feng L."/>
        </authorList>
    </citation>
    <scope>NUCLEOTIDE SEQUENCE</scope>
    <source>
        <strain evidence="2">BlongumLFYP82</strain>
    </source>
</reference>
<accession>A0A6N2QYT9</accession>
<dbReference type="InterPro" id="IPR028082">
    <property type="entry name" value="Peripla_BP_I"/>
</dbReference>
<dbReference type="AlphaFoldDB" id="A0A6N2QYT9"/>